<evidence type="ECO:0000313" key="2">
    <source>
        <dbReference type="Proteomes" id="UP000001935"/>
    </source>
</evidence>
<protein>
    <submittedName>
        <fullName evidence="1">PGAP1-like protein</fullName>
    </submittedName>
</protein>
<evidence type="ECO:0000313" key="1">
    <source>
        <dbReference type="EMBL" id="ABC80739.1"/>
    </source>
</evidence>
<dbReference type="Proteomes" id="UP000001935">
    <property type="component" value="Chromosome"/>
</dbReference>
<gene>
    <name evidence="1" type="ordered locus">Adeh_0964</name>
</gene>
<dbReference type="KEGG" id="ade:Adeh_0964"/>
<organism evidence="1 2">
    <name type="scientific">Anaeromyxobacter dehalogenans (strain 2CP-C)</name>
    <dbReference type="NCBI Taxonomy" id="290397"/>
    <lineage>
        <taxon>Bacteria</taxon>
        <taxon>Pseudomonadati</taxon>
        <taxon>Myxococcota</taxon>
        <taxon>Myxococcia</taxon>
        <taxon>Myxococcales</taxon>
        <taxon>Cystobacterineae</taxon>
        <taxon>Anaeromyxobacteraceae</taxon>
        <taxon>Anaeromyxobacter</taxon>
    </lineage>
</organism>
<dbReference type="InterPro" id="IPR029058">
    <property type="entry name" value="AB_hydrolase_fold"/>
</dbReference>
<dbReference type="ESTHER" id="anade-q2ipl0">
    <property type="family name" value="PGAP1"/>
</dbReference>
<dbReference type="SUPFAM" id="SSF53474">
    <property type="entry name" value="alpha/beta-Hydrolases"/>
    <property type="match status" value="1"/>
</dbReference>
<reference evidence="1 2" key="1">
    <citation type="submission" date="2006-01" db="EMBL/GenBank/DDBJ databases">
        <title>Complete sequence of Anaeromyxobacter dehalogenans 2CP-C.</title>
        <authorList>
            <consortium name="US DOE Joint Genome Institute"/>
            <person name="Copeland A."/>
            <person name="Lucas S."/>
            <person name="Lapidus A."/>
            <person name="Barry K."/>
            <person name="Detter J.C."/>
            <person name="Glavina T."/>
            <person name="Hammon N."/>
            <person name="Israni S."/>
            <person name="Pitluck S."/>
            <person name="Brettin T."/>
            <person name="Bruce D."/>
            <person name="Han C."/>
            <person name="Tapia R."/>
            <person name="Gilna P."/>
            <person name="Kiss H."/>
            <person name="Schmutz J."/>
            <person name="Larimer F."/>
            <person name="Land M."/>
            <person name="Kyrpides N."/>
            <person name="Anderson I."/>
            <person name="Sanford R.A."/>
            <person name="Ritalahti K.M."/>
            <person name="Thomas H.S."/>
            <person name="Kirby J.R."/>
            <person name="Zhulin I.B."/>
            <person name="Loeffler F.E."/>
            <person name="Richardson P."/>
        </authorList>
    </citation>
    <scope>NUCLEOTIDE SEQUENCE [LARGE SCALE GENOMIC DNA]</scope>
    <source>
        <strain evidence="1 2">2CP-C</strain>
    </source>
</reference>
<dbReference type="HOGENOM" id="CLU_049416_0_0_7"/>
<dbReference type="AlphaFoldDB" id="Q2IPL0"/>
<dbReference type="eggNOG" id="COG1075">
    <property type="taxonomic scope" value="Bacteria"/>
</dbReference>
<sequence>MPAWPGAGAAACCAAMGARVDVTDLRGWGRLAFDATLGVTAVVEGMHHNISRGPWFLDAPRSARTRGLTGLVYGAVRGITRLAGEGYDAAVSRVAGRAGQAGSPRREAVLAALNGVLGDHLAATGNPLAIPMQLRFEGRPLALEARALREAIPGATGKVVVLVHGLCTEPLRWRRRGHDHGAALARDLGYTPLYLHYNSGLHVSTSGRGLDEVLEALVRAWPVPLEALSLLGHSLGGLVVRSAWHQGAAAGHAWPRRLGSAVFLGTPHHGAALERGGNWIDVVLGVSPYTAPLASLGRIRSAGITDLRHGNLLEEDWQGRDRFARSPDRRRHVPLPPGVRCLAIAGTTARRRSAAADLLGDGLVPLASALGRHREPARTLAFGPGGRAIAPGVGHLELLCDAGVYERVRRWLAA</sequence>
<proteinExistence type="predicted"/>
<name>Q2IPL0_ANADE</name>
<dbReference type="Gene3D" id="3.40.50.1820">
    <property type="entry name" value="alpha/beta hydrolase"/>
    <property type="match status" value="1"/>
</dbReference>
<accession>Q2IPL0</accession>
<dbReference type="STRING" id="290397.Adeh_0964"/>
<dbReference type="EMBL" id="CP000251">
    <property type="protein sequence ID" value="ABC80739.1"/>
    <property type="molecule type" value="Genomic_DNA"/>
</dbReference>